<dbReference type="Pfam" id="PF08545">
    <property type="entry name" value="ACP_syn_III"/>
    <property type="match status" value="1"/>
</dbReference>
<dbReference type="InterPro" id="IPR013751">
    <property type="entry name" value="ACP_syn_III_N"/>
</dbReference>
<keyword evidence="1" id="KW-0963">Cytoplasm</keyword>
<comment type="caution">
    <text evidence="3">The sequence shown here is derived from an EMBL/GenBank/DDBJ whole genome shotgun (WGS) entry which is preliminary data.</text>
</comment>
<dbReference type="PANTHER" id="PTHR34069:SF2">
    <property type="entry name" value="BETA-KETOACYL-[ACYL-CARRIER-PROTEIN] SYNTHASE III"/>
    <property type="match status" value="1"/>
</dbReference>
<keyword evidence="4" id="KW-1185">Reference proteome</keyword>
<sequence length="343" mass="35260">MHLLAAATALPGPAIGNDALAGRLGLSAEWVEMFIGTRTRHFAVDLAGGVGCLLADLCEQAAVRALERAGRTVPDLSFVVLATATPDSLMPTTAAVVADRLGAAGIPAYQLQSGCSGAVQAFTLAEALLAQEPAGSGGGPYGLVLGGDVCAKHLDLEQDFRRMPPAQLVNYVIFGDGAGAAVVSSAPAPGSAAFHGLGNRLALPGQPPGQHVEWYGAADRDSALPPVSEDYKAVECLVPELAQRVCADLLDTLGWSAAELGYLLPPQLGGLMTRRITAALRERLGVEKAVEISCVADTGNTGNALVMSQLEQLLPLLTPGTRALCACVESSRWISAGFALEAS</sequence>
<evidence type="ECO:0000313" key="3">
    <source>
        <dbReference type="EMBL" id="MFI9100457.1"/>
    </source>
</evidence>
<dbReference type="SUPFAM" id="SSF53901">
    <property type="entry name" value="Thiolase-like"/>
    <property type="match status" value="2"/>
</dbReference>
<reference evidence="3 4" key="1">
    <citation type="submission" date="2024-10" db="EMBL/GenBank/DDBJ databases">
        <title>The Natural Products Discovery Center: Release of the First 8490 Sequenced Strains for Exploring Actinobacteria Biosynthetic Diversity.</title>
        <authorList>
            <person name="Kalkreuter E."/>
            <person name="Kautsar S.A."/>
            <person name="Yang D."/>
            <person name="Bader C.D."/>
            <person name="Teijaro C.N."/>
            <person name="Fluegel L."/>
            <person name="Davis C.M."/>
            <person name="Simpson J.R."/>
            <person name="Lauterbach L."/>
            <person name="Steele A.D."/>
            <person name="Gui C."/>
            <person name="Meng S."/>
            <person name="Li G."/>
            <person name="Viehrig K."/>
            <person name="Ye F."/>
            <person name="Su P."/>
            <person name="Kiefer A.F."/>
            <person name="Nichols A."/>
            <person name="Cepeda A.J."/>
            <person name="Yan W."/>
            <person name="Fan B."/>
            <person name="Jiang Y."/>
            <person name="Adhikari A."/>
            <person name="Zheng C.-J."/>
            <person name="Schuster L."/>
            <person name="Cowan T.M."/>
            <person name="Smanski M.J."/>
            <person name="Chevrette M.G."/>
            <person name="De Carvalho L.P.S."/>
            <person name="Shen B."/>
        </authorList>
    </citation>
    <scope>NUCLEOTIDE SEQUENCE [LARGE SCALE GENOMIC DNA]</scope>
    <source>
        <strain evidence="3 4">NPDC053399</strain>
    </source>
</reference>
<name>A0ABW8C3T1_9ACTN</name>
<evidence type="ECO:0000313" key="4">
    <source>
        <dbReference type="Proteomes" id="UP001614394"/>
    </source>
</evidence>
<evidence type="ECO:0000259" key="2">
    <source>
        <dbReference type="Pfam" id="PF08545"/>
    </source>
</evidence>
<dbReference type="RefSeq" id="WP_399645655.1">
    <property type="nucleotide sequence ID" value="NZ_JBITYG010000002.1"/>
</dbReference>
<proteinExistence type="predicted"/>
<dbReference type="Proteomes" id="UP001614394">
    <property type="component" value="Unassembled WGS sequence"/>
</dbReference>
<protein>
    <submittedName>
        <fullName evidence="3">3-oxoacyl-ACP synthase III family protein</fullName>
    </submittedName>
</protein>
<evidence type="ECO:0000256" key="1">
    <source>
        <dbReference type="ARBA" id="ARBA00022490"/>
    </source>
</evidence>
<gene>
    <name evidence="3" type="ORF">ACIGXA_08010</name>
</gene>
<feature type="domain" description="Beta-ketoacyl-[acyl-carrier-protein] synthase III N-terminal" evidence="2">
    <location>
        <begin position="111"/>
        <end position="190"/>
    </location>
</feature>
<organism evidence="3 4">
    <name type="scientific">Streptomyces fildesensis</name>
    <dbReference type="NCBI Taxonomy" id="375757"/>
    <lineage>
        <taxon>Bacteria</taxon>
        <taxon>Bacillati</taxon>
        <taxon>Actinomycetota</taxon>
        <taxon>Actinomycetes</taxon>
        <taxon>Kitasatosporales</taxon>
        <taxon>Streptomycetaceae</taxon>
        <taxon>Streptomyces</taxon>
    </lineage>
</organism>
<dbReference type="InterPro" id="IPR016039">
    <property type="entry name" value="Thiolase-like"/>
</dbReference>
<dbReference type="EMBL" id="JBITYG010000002">
    <property type="protein sequence ID" value="MFI9100457.1"/>
    <property type="molecule type" value="Genomic_DNA"/>
</dbReference>
<accession>A0ABW8C3T1</accession>
<dbReference type="PANTHER" id="PTHR34069">
    <property type="entry name" value="3-OXOACYL-[ACYL-CARRIER-PROTEIN] SYNTHASE 3"/>
    <property type="match status" value="1"/>
</dbReference>
<dbReference type="Gene3D" id="3.40.47.10">
    <property type="match status" value="2"/>
</dbReference>